<reference evidence="2" key="1">
    <citation type="journal article" date="2021" name="Proc. Natl. Acad. Sci. U.S.A.">
        <title>A Catalog of Tens of Thousands of Viruses from Human Metagenomes Reveals Hidden Associations with Chronic Diseases.</title>
        <authorList>
            <person name="Tisza M.J."/>
            <person name="Buck C.B."/>
        </authorList>
    </citation>
    <scope>NUCLEOTIDE SEQUENCE</scope>
    <source>
        <strain evidence="2">Ct3yx7</strain>
    </source>
</reference>
<feature type="region of interest" description="Disordered" evidence="1">
    <location>
        <begin position="39"/>
        <end position="92"/>
    </location>
</feature>
<evidence type="ECO:0000256" key="1">
    <source>
        <dbReference type="SAM" id="MobiDB-lite"/>
    </source>
</evidence>
<accession>A0A8S5P588</accession>
<organism evidence="2">
    <name type="scientific">Siphoviridae sp. ct3yx7</name>
    <dbReference type="NCBI Taxonomy" id="2825326"/>
    <lineage>
        <taxon>Viruses</taxon>
        <taxon>Duplodnaviria</taxon>
        <taxon>Heunggongvirae</taxon>
        <taxon>Uroviricota</taxon>
        <taxon>Caudoviricetes</taxon>
    </lineage>
</organism>
<protein>
    <submittedName>
        <fullName evidence="2">Uncharacterized protein</fullName>
    </submittedName>
</protein>
<dbReference type="EMBL" id="BK015332">
    <property type="protein sequence ID" value="DAE01800.1"/>
    <property type="molecule type" value="Genomic_DNA"/>
</dbReference>
<sequence>MLSILTFGNIDFAKRHESKSTRPRTGIVVLKCRKRSLNKYRARQAASPRERESKRRQGMRSGIDDFHHSSKGQPPCTKALWKPIPLTAQAGS</sequence>
<name>A0A8S5P588_9CAUD</name>
<evidence type="ECO:0000313" key="2">
    <source>
        <dbReference type="EMBL" id="DAE01800.1"/>
    </source>
</evidence>
<proteinExistence type="predicted"/>